<reference evidence="1" key="1">
    <citation type="submission" date="2019-12" db="EMBL/GenBank/DDBJ databases">
        <title>Genome sequencing and annotation of Brassica cretica.</title>
        <authorList>
            <person name="Studholme D.J."/>
            <person name="Sarris P."/>
        </authorList>
    </citation>
    <scope>NUCLEOTIDE SEQUENCE</scope>
    <source>
        <strain evidence="1">PFS-109/04</strain>
        <tissue evidence="1">Leaf</tissue>
    </source>
</reference>
<accession>A0A8S9QTT2</accession>
<comment type="caution">
    <text evidence="1">The sequence shown here is derived from an EMBL/GenBank/DDBJ whole genome shotgun (WGS) entry which is preliminary data.</text>
</comment>
<dbReference type="EMBL" id="QGKX02001290">
    <property type="protein sequence ID" value="KAF3541654.1"/>
    <property type="molecule type" value="Genomic_DNA"/>
</dbReference>
<evidence type="ECO:0000313" key="1">
    <source>
        <dbReference type="EMBL" id="KAF3541654.1"/>
    </source>
</evidence>
<protein>
    <submittedName>
        <fullName evidence="1">Uncharacterized protein</fullName>
    </submittedName>
</protein>
<organism evidence="1 2">
    <name type="scientific">Brassica cretica</name>
    <name type="common">Mustard</name>
    <dbReference type="NCBI Taxonomy" id="69181"/>
    <lineage>
        <taxon>Eukaryota</taxon>
        <taxon>Viridiplantae</taxon>
        <taxon>Streptophyta</taxon>
        <taxon>Embryophyta</taxon>
        <taxon>Tracheophyta</taxon>
        <taxon>Spermatophyta</taxon>
        <taxon>Magnoliopsida</taxon>
        <taxon>eudicotyledons</taxon>
        <taxon>Gunneridae</taxon>
        <taxon>Pentapetalae</taxon>
        <taxon>rosids</taxon>
        <taxon>malvids</taxon>
        <taxon>Brassicales</taxon>
        <taxon>Brassicaceae</taxon>
        <taxon>Brassiceae</taxon>
        <taxon>Brassica</taxon>
    </lineage>
</organism>
<sequence length="70" mass="7818">MGCSFAFVTRPMRVCRFRWIRAELSKRGARILFREHSFSAVATPLPFSAAVSFHGDIVGRSLVSSIPFEG</sequence>
<dbReference type="Proteomes" id="UP000712600">
    <property type="component" value="Unassembled WGS sequence"/>
</dbReference>
<evidence type="ECO:0000313" key="2">
    <source>
        <dbReference type="Proteomes" id="UP000712600"/>
    </source>
</evidence>
<gene>
    <name evidence="1" type="ORF">F2Q69_00019406</name>
</gene>
<proteinExistence type="predicted"/>
<name>A0A8S9QTT2_BRACR</name>
<dbReference type="AlphaFoldDB" id="A0A8S9QTT2"/>